<dbReference type="PROSITE" id="PS51184">
    <property type="entry name" value="JMJC"/>
    <property type="match status" value="1"/>
</dbReference>
<keyword evidence="9 12" id="KW-0805">Transcription regulation</keyword>
<dbReference type="InterPro" id="IPR049043">
    <property type="entry name" value="WHD_RIOX1"/>
</dbReference>
<feature type="compositionally biased region" description="Acidic residues" evidence="13">
    <location>
        <begin position="659"/>
        <end position="676"/>
    </location>
</feature>
<comment type="cofactor">
    <cofactor evidence="12">
        <name>Fe(2+)</name>
        <dbReference type="ChEBI" id="CHEBI:29033"/>
    </cofactor>
    <text evidence="12">Binds 1 Fe(2+) ion per subunit.</text>
</comment>
<dbReference type="GO" id="GO:0005730">
    <property type="term" value="C:nucleolus"/>
    <property type="evidence" value="ECO:0007669"/>
    <property type="project" value="TreeGrafter"/>
</dbReference>
<dbReference type="PANTHER" id="PTHR13096">
    <property type="entry name" value="MINA53 MYC INDUCED NUCLEAR ANTIGEN"/>
    <property type="match status" value="1"/>
</dbReference>
<dbReference type="EMBL" id="CAJNOJ010000046">
    <property type="protein sequence ID" value="CAF0948914.1"/>
    <property type="molecule type" value="Genomic_DNA"/>
</dbReference>
<keyword evidence="6 12" id="KW-0223">Dioxygenase</keyword>
<dbReference type="GO" id="GO:0032453">
    <property type="term" value="F:histone H3K4 demethylase activity"/>
    <property type="evidence" value="ECO:0007669"/>
    <property type="project" value="TreeGrafter"/>
</dbReference>
<dbReference type="GO" id="GO:0051864">
    <property type="term" value="F:histone H3K36 demethylase activity"/>
    <property type="evidence" value="ECO:0007669"/>
    <property type="project" value="TreeGrafter"/>
</dbReference>
<comment type="similarity">
    <text evidence="2">Belongs to the ROX family. NO66 subfamily.</text>
</comment>
<protein>
    <recommendedName>
        <fullName evidence="12">Bifunctional lysine-specific demethylase and histidyl-hydroxylase</fullName>
        <ecNumber evidence="12">1.14.11.-</ecNumber>
    </recommendedName>
</protein>
<name>A0A814D4Y0_ADIRI</name>
<dbReference type="InterPro" id="IPR039994">
    <property type="entry name" value="NO66-like"/>
</dbReference>
<dbReference type="Gene3D" id="2.60.120.650">
    <property type="entry name" value="Cupin"/>
    <property type="match status" value="1"/>
</dbReference>
<feature type="compositionally biased region" description="Acidic residues" evidence="13">
    <location>
        <begin position="123"/>
        <end position="149"/>
    </location>
</feature>
<dbReference type="EC" id="1.14.11.-" evidence="12"/>
<keyword evidence="10 12" id="KW-0804">Transcription</keyword>
<feature type="region of interest" description="Disordered" evidence="13">
    <location>
        <begin position="621"/>
        <end position="676"/>
    </location>
</feature>
<dbReference type="Gene3D" id="1.10.10.1500">
    <property type="entry name" value="JmjC domain-containing ribosomal oxygenase (ROX), dimer domain"/>
    <property type="match status" value="1"/>
</dbReference>
<gene>
    <name evidence="15" type="ORF">EDS130_LOCUS12226</name>
</gene>
<evidence type="ECO:0000256" key="5">
    <source>
        <dbReference type="ARBA" id="ARBA00022853"/>
    </source>
</evidence>
<evidence type="ECO:0000256" key="12">
    <source>
        <dbReference type="RuleBase" id="RU366061"/>
    </source>
</evidence>
<evidence type="ECO:0000256" key="13">
    <source>
        <dbReference type="SAM" id="MobiDB-lite"/>
    </source>
</evidence>
<dbReference type="Gene3D" id="3.90.930.40">
    <property type="match status" value="1"/>
</dbReference>
<proteinExistence type="inferred from homology"/>
<feature type="region of interest" description="Disordered" evidence="13">
    <location>
        <begin position="1"/>
        <end position="79"/>
    </location>
</feature>
<dbReference type="PANTHER" id="PTHR13096:SF8">
    <property type="entry name" value="RIBOSOMAL OXYGENASE 1"/>
    <property type="match status" value="1"/>
</dbReference>
<keyword evidence="3" id="KW-0678">Repressor</keyword>
<evidence type="ECO:0000256" key="8">
    <source>
        <dbReference type="ARBA" id="ARBA00023004"/>
    </source>
</evidence>
<dbReference type="FunFam" id="2.60.120.650:FF:000013">
    <property type="entry name" value="Ribosomal oxygenase 1"/>
    <property type="match status" value="1"/>
</dbReference>
<evidence type="ECO:0000256" key="10">
    <source>
        <dbReference type="ARBA" id="ARBA00023163"/>
    </source>
</evidence>
<keyword evidence="7 12" id="KW-0560">Oxidoreductase</keyword>
<dbReference type="SUPFAM" id="SSF51197">
    <property type="entry name" value="Clavaminate synthase-like"/>
    <property type="match status" value="1"/>
</dbReference>
<feature type="domain" description="JmjC" evidence="14">
    <location>
        <begin position="262"/>
        <end position="409"/>
    </location>
</feature>
<evidence type="ECO:0000256" key="6">
    <source>
        <dbReference type="ARBA" id="ARBA00022964"/>
    </source>
</evidence>
<keyword evidence="4 12" id="KW-0479">Metal-binding</keyword>
<dbReference type="OrthoDB" id="425950at2759"/>
<comment type="function">
    <text evidence="12">Oxygenase that can act as both a histone lysine demethylase and a ribosomal histidine hydroxylase.</text>
</comment>
<evidence type="ECO:0000256" key="3">
    <source>
        <dbReference type="ARBA" id="ARBA00022491"/>
    </source>
</evidence>
<evidence type="ECO:0000313" key="15">
    <source>
        <dbReference type="EMBL" id="CAF0948914.1"/>
    </source>
</evidence>
<keyword evidence="11 12" id="KW-0539">Nucleus</keyword>
<dbReference type="Pfam" id="PF08007">
    <property type="entry name" value="JmjC_2"/>
    <property type="match status" value="1"/>
</dbReference>
<keyword evidence="8 12" id="KW-0408">Iron</keyword>
<evidence type="ECO:0000256" key="9">
    <source>
        <dbReference type="ARBA" id="ARBA00023015"/>
    </source>
</evidence>
<evidence type="ECO:0000256" key="2">
    <source>
        <dbReference type="ARBA" id="ARBA00010309"/>
    </source>
</evidence>
<feature type="region of interest" description="Disordered" evidence="13">
    <location>
        <begin position="91"/>
        <end position="153"/>
    </location>
</feature>
<evidence type="ECO:0000313" key="16">
    <source>
        <dbReference type="Proteomes" id="UP000663852"/>
    </source>
</evidence>
<feature type="compositionally biased region" description="Acidic residues" evidence="13">
    <location>
        <begin position="624"/>
        <end position="643"/>
    </location>
</feature>
<accession>A0A814D4Y0</accession>
<comment type="subcellular location">
    <subcellularLocation>
        <location evidence="1 12">Nucleus</location>
    </subcellularLocation>
</comment>
<dbReference type="GO" id="GO:0005506">
    <property type="term" value="F:iron ion binding"/>
    <property type="evidence" value="ECO:0007669"/>
    <property type="project" value="UniProtKB-UniRule"/>
</dbReference>
<dbReference type="InterPro" id="IPR003347">
    <property type="entry name" value="JmjC_dom"/>
</dbReference>
<evidence type="ECO:0000256" key="1">
    <source>
        <dbReference type="ARBA" id="ARBA00004123"/>
    </source>
</evidence>
<reference evidence="15" key="1">
    <citation type="submission" date="2021-02" db="EMBL/GenBank/DDBJ databases">
        <authorList>
            <person name="Nowell W R."/>
        </authorList>
    </citation>
    <scope>NUCLEOTIDE SEQUENCE</scope>
</reference>
<comment type="caution">
    <text evidence="15">The sequence shown here is derived from an EMBL/GenBank/DDBJ whole genome shotgun (WGS) entry which is preliminary data.</text>
</comment>
<dbReference type="Pfam" id="PF21233">
    <property type="entry name" value="WHD_RIOX1"/>
    <property type="match status" value="1"/>
</dbReference>
<evidence type="ECO:0000256" key="7">
    <source>
        <dbReference type="ARBA" id="ARBA00023002"/>
    </source>
</evidence>
<feature type="compositionally biased region" description="Polar residues" evidence="13">
    <location>
        <begin position="51"/>
        <end position="67"/>
    </location>
</feature>
<dbReference type="FunFam" id="3.90.930.40:FF:000001">
    <property type="entry name" value="ribosomal oxygenase 1 isoform X1"/>
    <property type="match status" value="1"/>
</dbReference>
<sequence length="676" mass="77146">MSGPLSAFARYSQEAPPSPPQTNSVLPASRKRKRVSAIDTNGHSKDKQPNKNRSTSLLPTMPTSHANGKSHLSVEHPNTMKKSRNIEKKFLSPAYPTPHPQRRVILTESSQTRKNKAALQEANEMEEEEEEDDDDDDDDNDDDENEDDLPFSAWLRDHVPIDDSTLLGQHLFGLIIDPIPVKQFMKRTWQKEPLLISRKQPNYYSGLFSTSDIDDILRENTLEYGENIDLTFYNPATAKKERHNPEGRARPAVVWDSYNEGCSVRILNPHTYSVSVWKLLSCLQEYFGSLVGANTYLTPPGSQGFAPHYDDIDAFILQLEGKKHWRVYKPLNDDEVLPLKSSGDLDKNILNGIKPCIDVVLEAGDLLYMPRGYIHQGNTLDDAHSLHLTVSCYQQHTWGDLFKILLPKAVDYAMKTNVKFRQGLPVGYLNHFGLIHSTKKLSMKKRAKFHSTCHRLLDELLRESVPIQMDSSVDSMAQKFIHDALPPMLTAEEQLTTIQEQGERWNSEFNRVSNVVELQPDTRVRLLRRHCLRVVEQDNAEVEDDEDNLLAFYTTDNARSYHDRPLSTLGVDRETLPALEMLSTTYPGFVSIDSLPLATIEDRITFVSTLYEKGLVRTEYELEHSDDEGEDEPDSNEDDDDDETGKVISKRRKVQRESSDDDDDDDDEEEEDDDDE</sequence>
<evidence type="ECO:0000256" key="4">
    <source>
        <dbReference type="ARBA" id="ARBA00022723"/>
    </source>
</evidence>
<evidence type="ECO:0000256" key="11">
    <source>
        <dbReference type="ARBA" id="ARBA00023242"/>
    </source>
</evidence>
<organism evidence="15 16">
    <name type="scientific">Adineta ricciae</name>
    <name type="common">Rotifer</name>
    <dbReference type="NCBI Taxonomy" id="249248"/>
    <lineage>
        <taxon>Eukaryota</taxon>
        <taxon>Metazoa</taxon>
        <taxon>Spiralia</taxon>
        <taxon>Gnathifera</taxon>
        <taxon>Rotifera</taxon>
        <taxon>Eurotatoria</taxon>
        <taxon>Bdelloidea</taxon>
        <taxon>Adinetida</taxon>
        <taxon>Adinetidae</taxon>
        <taxon>Adineta</taxon>
    </lineage>
</organism>
<dbReference type="AlphaFoldDB" id="A0A814D4Y0"/>
<keyword evidence="5" id="KW-0156">Chromatin regulator</keyword>
<dbReference type="Proteomes" id="UP000663852">
    <property type="component" value="Unassembled WGS sequence"/>
</dbReference>
<evidence type="ECO:0000259" key="14">
    <source>
        <dbReference type="PROSITE" id="PS51184"/>
    </source>
</evidence>